<dbReference type="EMBL" id="KZ805448">
    <property type="protein sequence ID" value="PVH97022.1"/>
    <property type="molecule type" value="Genomic_DNA"/>
</dbReference>
<keyword evidence="1" id="KW-0812">Transmembrane</keyword>
<keyword evidence="1" id="KW-1133">Transmembrane helix</keyword>
<dbReference type="AlphaFoldDB" id="A0A2V1DFY1"/>
<reference evidence="2 3" key="1">
    <citation type="journal article" date="2018" name="Sci. Rep.">
        <title>Comparative genomics provides insights into the lifestyle and reveals functional heterogeneity of dark septate endophytic fungi.</title>
        <authorList>
            <person name="Knapp D.G."/>
            <person name="Nemeth J.B."/>
            <person name="Barry K."/>
            <person name="Hainaut M."/>
            <person name="Henrissat B."/>
            <person name="Johnson J."/>
            <person name="Kuo A."/>
            <person name="Lim J.H.P."/>
            <person name="Lipzen A."/>
            <person name="Nolan M."/>
            <person name="Ohm R.A."/>
            <person name="Tamas L."/>
            <person name="Grigoriev I.V."/>
            <person name="Spatafora J.W."/>
            <person name="Nagy L.G."/>
            <person name="Kovacs G.M."/>
        </authorList>
    </citation>
    <scope>NUCLEOTIDE SEQUENCE [LARGE SCALE GENOMIC DNA]</scope>
    <source>
        <strain evidence="2 3">DSE2036</strain>
    </source>
</reference>
<keyword evidence="3" id="KW-1185">Reference proteome</keyword>
<protein>
    <submittedName>
        <fullName evidence="2">Uncharacterized protein</fullName>
    </submittedName>
</protein>
<gene>
    <name evidence="2" type="ORF">DM02DRAFT_96296</name>
</gene>
<evidence type="ECO:0000313" key="2">
    <source>
        <dbReference type="EMBL" id="PVH97022.1"/>
    </source>
</evidence>
<dbReference type="Proteomes" id="UP000244855">
    <property type="component" value="Unassembled WGS sequence"/>
</dbReference>
<sequence>MIYAVSIYIPFASLCAEPHYHRVPLPHPHISNSPASCHHHHHLPLLTFLRTHSPALRSSIYFFCFGSVRTARTHALFFVFPLVMQVVDLFVCCMHLLHSRAIRTSNRIKTKPKPSSLLVAHSLVR</sequence>
<evidence type="ECO:0000256" key="1">
    <source>
        <dbReference type="SAM" id="Phobius"/>
    </source>
</evidence>
<accession>A0A2V1DFY1</accession>
<feature type="transmembrane region" description="Helical" evidence="1">
    <location>
        <begin position="75"/>
        <end position="97"/>
    </location>
</feature>
<organism evidence="2 3">
    <name type="scientific">Periconia macrospinosa</name>
    <dbReference type="NCBI Taxonomy" id="97972"/>
    <lineage>
        <taxon>Eukaryota</taxon>
        <taxon>Fungi</taxon>
        <taxon>Dikarya</taxon>
        <taxon>Ascomycota</taxon>
        <taxon>Pezizomycotina</taxon>
        <taxon>Dothideomycetes</taxon>
        <taxon>Pleosporomycetidae</taxon>
        <taxon>Pleosporales</taxon>
        <taxon>Massarineae</taxon>
        <taxon>Periconiaceae</taxon>
        <taxon>Periconia</taxon>
    </lineage>
</organism>
<name>A0A2V1DFY1_9PLEO</name>
<keyword evidence="1" id="KW-0472">Membrane</keyword>
<evidence type="ECO:0000313" key="3">
    <source>
        <dbReference type="Proteomes" id="UP000244855"/>
    </source>
</evidence>
<proteinExistence type="predicted"/>